<dbReference type="PANTHER" id="PTHR23155:SF1193">
    <property type="entry name" value="DISEASE RESISTANCE PROTEIN RPP13-RELATED"/>
    <property type="match status" value="1"/>
</dbReference>
<sequence>MQEETITGYLMTEKQSLEVIPIIGTPGQGKTTLAWKVYQNEIVCNNFPNRIWVYISQKFNRRDVYLQILQSFTPNKYNSKLDNFTLVETVRLCLEKDKFLLVLDDVWSVDAWNEIKEIFPRNNGKGKVLITSRDLKVGAHSATVKPHELKPLDENESWTLLQLEVFGNEEDCPNDLRGMGKYLAKKCDGVPLTIIVIGGVLVDQLASSMSSMGAIKKWETMAENLSNALENEQRIRDVVALSYERLSNDLRDCFVYIGVFPEDYEIPVKLLSRLWIAEGFIHPKEGKSLEQIAEENVDDLICRNLLNVDKRNHMGGVKTCRVHDMIRAFCISKSKDQNLFQQIKLNKQTGVLEPPVSEVKNLHRLCFQSDLSKFLSENPNGPHVRSFLCFYKESVELEKEYLSVILSEHFFPKLRILESKSVKFHQFPKKVPRLIHLRYLTLHVDTLDSLPKQISQLWNLQALVVETKLRFITMDANIWKMIGLRHLNTKAAIKLKTDFEGEAGQNLQTLDRLSPESCTEAVYKRAKNLKTLGISGNLVKFFENKNLNELHHLEKLKLENNLDFEPTSVDLLYPPQLNCFPPHLKRLTLKKTSLGWQHMSTLAMIRSLEVLKLKDNAFVGLSWNASYHKFPNLQLLVIANTDLVLWEASPDSFSSLRFLVLKRCEGLIEIPECVGKHLNKLDIECLGKTAVESARKISREKDGKLQGKGKFAVPFVFKQCPVWKVGIKQRRGLKIEISAGTRKSCCMIELATEIQGRLMTEEDDDAPKFDWNRKLPLLRMLLFAHNSISRLMAKEESDPSKLEWKYLQEPVARDLASDPKGVSAQKRVPKKMREIPEFYFLPRRSLLFNLTFYGACIAGGIGAGMLVEKWINKKVADLPITKSPYEELILLESTLRKLDDNCNSNINRRAINELDAQIRDAACKLEVALESYHSDSVEARLQIPLVDLKGVEQEILSFVKSAKNLGDNYNRVLDIPLPIEEEDNAVLPKEDVDCKESTTVYLSDQLEKIIIEFLDLQSRLKIVSIFGMAGIGKTHLASKIYEDGRITGEYDVRVIPSQVGYIDVLKTIEVVDCSPSLVASALQIKEKEEEYGNFYLQVMISSSWKL</sequence>
<dbReference type="InterPro" id="IPR027417">
    <property type="entry name" value="P-loop_NTPase"/>
</dbReference>
<dbReference type="Gene3D" id="3.80.10.10">
    <property type="entry name" value="Ribonuclease Inhibitor"/>
    <property type="match status" value="1"/>
</dbReference>
<keyword evidence="7" id="KW-1133">Transmembrane helix</keyword>
<keyword evidence="7" id="KW-0472">Membrane</keyword>
<feature type="domain" description="Disease resistance protein winged helix" evidence="9">
    <location>
        <begin position="259"/>
        <end position="327"/>
    </location>
</feature>
<evidence type="ECO:0000256" key="7">
    <source>
        <dbReference type="SAM" id="Phobius"/>
    </source>
</evidence>
<feature type="domain" description="NB-ARC" evidence="8">
    <location>
        <begin position="5"/>
        <end position="169"/>
    </location>
</feature>
<dbReference type="Pfam" id="PF23559">
    <property type="entry name" value="WHD_DRP"/>
    <property type="match status" value="1"/>
</dbReference>
<dbReference type="InterPro" id="IPR058922">
    <property type="entry name" value="WHD_DRP"/>
</dbReference>
<dbReference type="InterPro" id="IPR036388">
    <property type="entry name" value="WH-like_DNA-bd_sf"/>
</dbReference>
<dbReference type="AlphaFoldDB" id="A0A8X8X538"/>
<evidence type="ECO:0000256" key="1">
    <source>
        <dbReference type="ARBA" id="ARBA00008894"/>
    </source>
</evidence>
<dbReference type="SUPFAM" id="SSF52540">
    <property type="entry name" value="P-loop containing nucleoside triphosphate hydrolases"/>
    <property type="match status" value="2"/>
</dbReference>
<keyword evidence="7" id="KW-0812">Transmembrane</keyword>
<dbReference type="GO" id="GO:0098542">
    <property type="term" value="P:defense response to other organism"/>
    <property type="evidence" value="ECO:0007669"/>
    <property type="project" value="TreeGrafter"/>
</dbReference>
<keyword evidence="2" id="KW-0433">Leucine-rich repeat</keyword>
<name>A0A8X8X538_SALSN</name>
<comment type="caution">
    <text evidence="10">The sequence shown here is derived from an EMBL/GenBank/DDBJ whole genome shotgun (WGS) entry which is preliminary data.</text>
</comment>
<dbReference type="FunFam" id="1.10.10.10:FF:000322">
    <property type="entry name" value="Probable disease resistance protein At1g63360"/>
    <property type="match status" value="1"/>
</dbReference>
<dbReference type="InterPro" id="IPR044974">
    <property type="entry name" value="Disease_R_plants"/>
</dbReference>
<evidence type="ECO:0000256" key="5">
    <source>
        <dbReference type="ARBA" id="ARBA00022821"/>
    </source>
</evidence>
<feature type="transmembrane region" description="Helical" evidence="7">
    <location>
        <begin position="846"/>
        <end position="867"/>
    </location>
</feature>
<keyword evidence="6" id="KW-0067">ATP-binding</keyword>
<dbReference type="GO" id="GO:0043531">
    <property type="term" value="F:ADP binding"/>
    <property type="evidence" value="ECO:0007669"/>
    <property type="project" value="InterPro"/>
</dbReference>
<dbReference type="Gene3D" id="1.10.10.10">
    <property type="entry name" value="Winged helix-like DNA-binding domain superfamily/Winged helix DNA-binding domain"/>
    <property type="match status" value="1"/>
</dbReference>
<evidence type="ECO:0000256" key="3">
    <source>
        <dbReference type="ARBA" id="ARBA00022737"/>
    </source>
</evidence>
<reference evidence="10" key="1">
    <citation type="submission" date="2018-01" db="EMBL/GenBank/DDBJ databases">
        <authorList>
            <person name="Mao J.F."/>
        </authorList>
    </citation>
    <scope>NUCLEOTIDE SEQUENCE</scope>
    <source>
        <strain evidence="10">Huo1</strain>
        <tissue evidence="10">Leaf</tissue>
    </source>
</reference>
<dbReference type="Gene3D" id="1.10.8.430">
    <property type="entry name" value="Helical domain of apoptotic protease-activating factors"/>
    <property type="match status" value="1"/>
</dbReference>
<evidence type="ECO:0000256" key="4">
    <source>
        <dbReference type="ARBA" id="ARBA00022741"/>
    </source>
</evidence>
<gene>
    <name evidence="10" type="ORF">SASPL_134126</name>
</gene>
<proteinExistence type="inferred from homology"/>
<dbReference type="Pfam" id="PF00931">
    <property type="entry name" value="NB-ARC"/>
    <property type="match status" value="2"/>
</dbReference>
<reference evidence="10" key="2">
    <citation type="submission" date="2020-08" db="EMBL/GenBank/DDBJ databases">
        <title>Plant Genome Project.</title>
        <authorList>
            <person name="Zhang R.-G."/>
        </authorList>
    </citation>
    <scope>NUCLEOTIDE SEQUENCE</scope>
    <source>
        <strain evidence="10">Huo1</strain>
        <tissue evidence="10">Leaf</tissue>
    </source>
</reference>
<keyword evidence="3" id="KW-0677">Repeat</keyword>
<dbReference type="Gene3D" id="1.20.5.4130">
    <property type="match status" value="1"/>
</dbReference>
<keyword evidence="5" id="KW-0611">Plant defense</keyword>
<evidence type="ECO:0000256" key="6">
    <source>
        <dbReference type="ARBA" id="ARBA00022840"/>
    </source>
</evidence>
<dbReference type="InterPro" id="IPR032675">
    <property type="entry name" value="LRR_dom_sf"/>
</dbReference>
<dbReference type="InterPro" id="IPR042197">
    <property type="entry name" value="Apaf_helical"/>
</dbReference>
<protein>
    <recommendedName>
        <fullName evidence="12">Disease resistance protein RPM1</fullName>
    </recommendedName>
</protein>
<keyword evidence="4" id="KW-0547">Nucleotide-binding</keyword>
<organism evidence="10">
    <name type="scientific">Salvia splendens</name>
    <name type="common">Scarlet sage</name>
    <dbReference type="NCBI Taxonomy" id="180675"/>
    <lineage>
        <taxon>Eukaryota</taxon>
        <taxon>Viridiplantae</taxon>
        <taxon>Streptophyta</taxon>
        <taxon>Embryophyta</taxon>
        <taxon>Tracheophyta</taxon>
        <taxon>Spermatophyta</taxon>
        <taxon>Magnoliopsida</taxon>
        <taxon>eudicotyledons</taxon>
        <taxon>Gunneridae</taxon>
        <taxon>Pentapetalae</taxon>
        <taxon>asterids</taxon>
        <taxon>lamiids</taxon>
        <taxon>Lamiales</taxon>
        <taxon>Lamiaceae</taxon>
        <taxon>Nepetoideae</taxon>
        <taxon>Mentheae</taxon>
        <taxon>Salviinae</taxon>
        <taxon>Salvia</taxon>
        <taxon>Salvia subgen. Calosphace</taxon>
        <taxon>core Calosphace</taxon>
    </lineage>
</organism>
<evidence type="ECO:0000259" key="9">
    <source>
        <dbReference type="Pfam" id="PF23559"/>
    </source>
</evidence>
<dbReference type="PRINTS" id="PR00364">
    <property type="entry name" value="DISEASERSIST"/>
</dbReference>
<evidence type="ECO:0000313" key="11">
    <source>
        <dbReference type="Proteomes" id="UP000298416"/>
    </source>
</evidence>
<dbReference type="Gene3D" id="3.40.50.300">
    <property type="entry name" value="P-loop containing nucleotide triphosphate hydrolases"/>
    <property type="match status" value="2"/>
</dbReference>
<dbReference type="Proteomes" id="UP000298416">
    <property type="component" value="Unassembled WGS sequence"/>
</dbReference>
<evidence type="ECO:0000313" key="10">
    <source>
        <dbReference type="EMBL" id="KAG6406522.1"/>
    </source>
</evidence>
<feature type="domain" description="NB-ARC" evidence="8">
    <location>
        <begin position="1006"/>
        <end position="1054"/>
    </location>
</feature>
<evidence type="ECO:0008006" key="12">
    <source>
        <dbReference type="Google" id="ProtNLM"/>
    </source>
</evidence>
<evidence type="ECO:0000256" key="2">
    <source>
        <dbReference type="ARBA" id="ARBA00022614"/>
    </source>
</evidence>
<comment type="similarity">
    <text evidence="1">Belongs to the disease resistance NB-LRR family.</text>
</comment>
<evidence type="ECO:0000259" key="8">
    <source>
        <dbReference type="Pfam" id="PF00931"/>
    </source>
</evidence>
<dbReference type="EMBL" id="PNBA02000012">
    <property type="protein sequence ID" value="KAG6406522.1"/>
    <property type="molecule type" value="Genomic_DNA"/>
</dbReference>
<dbReference type="InterPro" id="IPR002182">
    <property type="entry name" value="NB-ARC"/>
</dbReference>
<dbReference type="SUPFAM" id="SSF52058">
    <property type="entry name" value="L domain-like"/>
    <property type="match status" value="1"/>
</dbReference>
<dbReference type="PANTHER" id="PTHR23155">
    <property type="entry name" value="DISEASE RESISTANCE PROTEIN RP"/>
    <property type="match status" value="1"/>
</dbReference>
<dbReference type="GO" id="GO:0005524">
    <property type="term" value="F:ATP binding"/>
    <property type="evidence" value="ECO:0007669"/>
    <property type="project" value="UniProtKB-KW"/>
</dbReference>
<keyword evidence="11" id="KW-1185">Reference proteome</keyword>
<accession>A0A8X8X538</accession>